<dbReference type="GO" id="GO:0000796">
    <property type="term" value="C:condensin complex"/>
    <property type="evidence" value="ECO:0007669"/>
    <property type="project" value="TreeGrafter"/>
</dbReference>
<dbReference type="AlphaFoldDB" id="A0AAN9YBG0"/>
<dbReference type="InterPro" id="IPR031737">
    <property type="entry name" value="CNDH2_C"/>
</dbReference>
<dbReference type="GO" id="GO:0051306">
    <property type="term" value="P:mitotic sister chromatid separation"/>
    <property type="evidence" value="ECO:0007669"/>
    <property type="project" value="TreeGrafter"/>
</dbReference>
<evidence type="ECO:0000259" key="2">
    <source>
        <dbReference type="Pfam" id="PF16858"/>
    </source>
</evidence>
<gene>
    <name evidence="3" type="ORF">V9T40_007247</name>
</gene>
<protein>
    <recommendedName>
        <fullName evidence="2">Condensin-2 complex subunit H2 C-terminal domain-containing protein</fullName>
    </recommendedName>
</protein>
<dbReference type="EMBL" id="JBBCAQ010000002">
    <property type="protein sequence ID" value="KAK7605389.1"/>
    <property type="molecule type" value="Genomic_DNA"/>
</dbReference>
<comment type="caution">
    <text evidence="3">The sequence shown here is derived from an EMBL/GenBank/DDBJ whole genome shotgun (WGS) entry which is preliminary data.</text>
</comment>
<evidence type="ECO:0000313" key="3">
    <source>
        <dbReference type="EMBL" id="KAK7605389.1"/>
    </source>
</evidence>
<dbReference type="GO" id="GO:0005634">
    <property type="term" value="C:nucleus"/>
    <property type="evidence" value="ECO:0007669"/>
    <property type="project" value="TreeGrafter"/>
</dbReference>
<sequence>MRQNKPIDFIQAALVMQTLSSVFAKKVDHLQEQILAFTIVFRKLELGAQSENEDGSENNDGPERGKAVRKKNTDKENILHVFENICTATNIRKSCIKKWTEKDIKKVDPYSIRNKINECPKLKTKEIFSCYIYDSKLDNLGKKEEFGCNGIMCDDLIPKDNFCLSCSHSWNLSSYNETVNGSATAMDVEPPVEPPDIFQNEPEPLDVALPSPISHANEHSYQEVVEEFFNKSMDKDDSVSEHIYFERINRVQEALVDIGGIYDILWSPISDDNKLLERKIKKKNVKMSVDGDKTDENTSQSKTPYPTDYVLADLMLAVFKLKSNVPLHPHFSNSLRLEKEFRNKHINKKTGKNFEHEHDVLNDMMDPASDDANGPNNDDNYMQEAIQHIREYQQGFMQNQHDDTINEIAVKVSAWHDSIRPHLEREEGRTNFDIHEYGSKILQTFPANNAKTSLTFGECVQNEARDEIPRYFLSSLLLANSYNVEITKSNPDELSVNDMMLTLLSRVRQHELLDEGMRKEFS</sequence>
<keyword evidence="4" id="KW-1185">Reference proteome</keyword>
<dbReference type="Proteomes" id="UP001367676">
    <property type="component" value="Unassembled WGS sequence"/>
</dbReference>
<dbReference type="PANTHER" id="PTHR14324:SF3">
    <property type="entry name" value="CONDENSIN-2 COMPLEX SUBUNIT H2"/>
    <property type="match status" value="1"/>
</dbReference>
<feature type="compositionally biased region" description="Basic and acidic residues" evidence="1">
    <location>
        <begin position="61"/>
        <end position="70"/>
    </location>
</feature>
<evidence type="ECO:0000256" key="1">
    <source>
        <dbReference type="SAM" id="MobiDB-lite"/>
    </source>
</evidence>
<dbReference type="GO" id="GO:0010032">
    <property type="term" value="P:meiotic chromosome condensation"/>
    <property type="evidence" value="ECO:0007669"/>
    <property type="project" value="TreeGrafter"/>
</dbReference>
<reference evidence="3 4" key="1">
    <citation type="submission" date="2024-03" db="EMBL/GenBank/DDBJ databases">
        <title>Adaptation during the transition from Ophiocordyceps entomopathogen to insect associate is accompanied by gene loss and intensified selection.</title>
        <authorList>
            <person name="Ward C.M."/>
            <person name="Onetto C.A."/>
            <person name="Borneman A.R."/>
        </authorList>
    </citation>
    <scope>NUCLEOTIDE SEQUENCE [LARGE SCALE GENOMIC DNA]</scope>
    <source>
        <strain evidence="3">AWRI1</strain>
        <tissue evidence="3">Single Adult Female</tissue>
    </source>
</reference>
<dbReference type="PANTHER" id="PTHR14324">
    <property type="entry name" value="CONDENSIN-2 COMPLEX SUBUNIT H2"/>
    <property type="match status" value="1"/>
</dbReference>
<organism evidence="3 4">
    <name type="scientific">Parthenolecanium corni</name>
    <dbReference type="NCBI Taxonomy" id="536013"/>
    <lineage>
        <taxon>Eukaryota</taxon>
        <taxon>Metazoa</taxon>
        <taxon>Ecdysozoa</taxon>
        <taxon>Arthropoda</taxon>
        <taxon>Hexapoda</taxon>
        <taxon>Insecta</taxon>
        <taxon>Pterygota</taxon>
        <taxon>Neoptera</taxon>
        <taxon>Paraneoptera</taxon>
        <taxon>Hemiptera</taxon>
        <taxon>Sternorrhyncha</taxon>
        <taxon>Coccoidea</taxon>
        <taxon>Coccidae</taxon>
        <taxon>Parthenolecanium</taxon>
    </lineage>
</organism>
<accession>A0AAN9YBG0</accession>
<feature type="domain" description="Condensin-2 complex subunit H2 C-terminal" evidence="2">
    <location>
        <begin position="396"/>
        <end position="512"/>
    </location>
</feature>
<dbReference type="Pfam" id="PF16858">
    <property type="entry name" value="CNDH2_C"/>
    <property type="match status" value="1"/>
</dbReference>
<dbReference type="InterPro" id="IPR031739">
    <property type="entry name" value="Ncaph2"/>
</dbReference>
<feature type="region of interest" description="Disordered" evidence="1">
    <location>
        <begin position="51"/>
        <end position="70"/>
    </location>
</feature>
<proteinExistence type="predicted"/>
<dbReference type="GO" id="GO:0003682">
    <property type="term" value="F:chromatin binding"/>
    <property type="evidence" value="ECO:0007669"/>
    <property type="project" value="TreeGrafter"/>
</dbReference>
<name>A0AAN9YBG0_9HEMI</name>
<evidence type="ECO:0000313" key="4">
    <source>
        <dbReference type="Proteomes" id="UP001367676"/>
    </source>
</evidence>